<evidence type="ECO:0000256" key="1">
    <source>
        <dbReference type="SAM" id="MobiDB-lite"/>
    </source>
</evidence>
<dbReference type="Proteomes" id="UP000530660">
    <property type="component" value="Unassembled WGS sequence"/>
</dbReference>
<organism evidence="2 3">
    <name type="scientific">Cyanidiococcus yangmingshanensis</name>
    <dbReference type="NCBI Taxonomy" id="2690220"/>
    <lineage>
        <taxon>Eukaryota</taxon>
        <taxon>Rhodophyta</taxon>
        <taxon>Bangiophyceae</taxon>
        <taxon>Cyanidiales</taxon>
        <taxon>Cyanidiaceae</taxon>
        <taxon>Cyanidiococcus</taxon>
    </lineage>
</organism>
<sequence length="223" mass="24490">MGVSQGASAAKDGIVPGMNRFNFRGAFCSPWLFGEARKASFSANSHRVCNVDTCFCRLRVVRLAQVRATRGRVRRAYRLRVLASADSPDAGADLSAQRGDAGRSATSKPDSSRDRASGLTSGPVSDGTGSDRLERAPGRYKLSAAELAEQRRAIRAVAERYKAERIAREAEARRVFGFCRNAEIINGRTAMFFFATGMLTEYWTGQTMPQQIELLLRILGFLN</sequence>
<proteinExistence type="predicted"/>
<gene>
    <name evidence="2" type="ORF">F1559_003005</name>
</gene>
<evidence type="ECO:0000313" key="2">
    <source>
        <dbReference type="EMBL" id="KAF6003870.1"/>
    </source>
</evidence>
<protein>
    <recommendedName>
        <fullName evidence="4">High light inducible protein</fullName>
    </recommendedName>
</protein>
<dbReference type="EMBL" id="VWRR01000005">
    <property type="protein sequence ID" value="KAF6003870.1"/>
    <property type="molecule type" value="Genomic_DNA"/>
</dbReference>
<evidence type="ECO:0000313" key="3">
    <source>
        <dbReference type="Proteomes" id="UP000530660"/>
    </source>
</evidence>
<keyword evidence="3" id="KW-1185">Reference proteome</keyword>
<reference evidence="2 3" key="1">
    <citation type="journal article" date="2020" name="J. Phycol.">
        <title>Comparative genome analysis reveals Cyanidiococcus gen. nov., a new extremophilic red algal genus sister to Cyanidioschyzon (Cyanidioschyzonaceae, Rhodophyta).</title>
        <authorList>
            <person name="Liu S.-L."/>
            <person name="Chiang Y.-R."/>
            <person name="Yoon H.S."/>
            <person name="Fu H.-Y."/>
        </authorList>
    </citation>
    <scope>NUCLEOTIDE SEQUENCE [LARGE SCALE GENOMIC DNA]</scope>
    <source>
        <strain evidence="2 3">THAL066</strain>
    </source>
</reference>
<comment type="caution">
    <text evidence="2">The sequence shown here is derived from an EMBL/GenBank/DDBJ whole genome shotgun (WGS) entry which is preliminary data.</text>
</comment>
<dbReference type="SUPFAM" id="SSF103511">
    <property type="entry name" value="Chlorophyll a-b binding protein"/>
    <property type="match status" value="1"/>
</dbReference>
<feature type="region of interest" description="Disordered" evidence="1">
    <location>
        <begin position="88"/>
        <end position="135"/>
    </location>
</feature>
<name>A0A7J7IMA7_9RHOD</name>
<dbReference type="OrthoDB" id="2019915at2759"/>
<evidence type="ECO:0008006" key="4">
    <source>
        <dbReference type="Google" id="ProtNLM"/>
    </source>
</evidence>
<dbReference type="AlphaFoldDB" id="A0A7J7IMA7"/>
<accession>A0A7J7IMA7</accession>